<evidence type="ECO:0000313" key="1">
    <source>
        <dbReference type="EMBL" id="NEM97678.1"/>
    </source>
</evidence>
<name>A0A6B3LUL5_9BACT</name>
<evidence type="ECO:0000313" key="2">
    <source>
        <dbReference type="Proteomes" id="UP000474777"/>
    </source>
</evidence>
<proteinExistence type="predicted"/>
<dbReference type="AlphaFoldDB" id="A0A6B3LUL5"/>
<comment type="caution">
    <text evidence="1">The sequence shown here is derived from an EMBL/GenBank/DDBJ whole genome shotgun (WGS) entry which is preliminary data.</text>
</comment>
<protein>
    <submittedName>
        <fullName evidence="1">Uncharacterized protein</fullName>
    </submittedName>
</protein>
<dbReference type="RefSeq" id="WP_163914275.1">
    <property type="nucleotide sequence ID" value="NZ_JAAGWD010000003.1"/>
</dbReference>
<organism evidence="1 2">
    <name type="scientific">Pontibacter burrus</name>
    <dbReference type="NCBI Taxonomy" id="2704466"/>
    <lineage>
        <taxon>Bacteria</taxon>
        <taxon>Pseudomonadati</taxon>
        <taxon>Bacteroidota</taxon>
        <taxon>Cytophagia</taxon>
        <taxon>Cytophagales</taxon>
        <taxon>Hymenobacteraceae</taxon>
        <taxon>Pontibacter</taxon>
    </lineage>
</organism>
<accession>A0A6B3LUL5</accession>
<keyword evidence="2" id="KW-1185">Reference proteome</keyword>
<dbReference type="Proteomes" id="UP000474777">
    <property type="component" value="Unassembled WGS sequence"/>
</dbReference>
<sequence length="170" mass="19700">MRTAFILLICFWVVGPCLAQKLTYKQLMHFSTADKGAIGKKLNKRNWSFQSDNEPETSLLGRTIWAYGVTAERAEAWCVLYYSDTTPNRILYNFGGEQINRKLLRKIRSRSSAVIAEGNALPRVENVHRFTDYADDKYVYRYIIYNQSGWYGVKIFGKSDYELASRNGRL</sequence>
<reference evidence="1 2" key="1">
    <citation type="submission" date="2020-02" db="EMBL/GenBank/DDBJ databases">
        <authorList>
            <person name="Kim M.K."/>
        </authorList>
    </citation>
    <scope>NUCLEOTIDE SEQUENCE [LARGE SCALE GENOMIC DNA]</scope>
    <source>
        <strain evidence="1 2">BT327</strain>
    </source>
</reference>
<gene>
    <name evidence="1" type="ORF">GXP69_08225</name>
</gene>
<dbReference type="EMBL" id="JAAGWD010000003">
    <property type="protein sequence ID" value="NEM97678.1"/>
    <property type="molecule type" value="Genomic_DNA"/>
</dbReference>